<evidence type="ECO:0000259" key="7">
    <source>
        <dbReference type="Pfam" id="PF02687"/>
    </source>
</evidence>
<dbReference type="EMBL" id="CP114202">
    <property type="protein sequence ID" value="WAU01531.1"/>
    <property type="molecule type" value="Genomic_DNA"/>
</dbReference>
<evidence type="ECO:0000256" key="4">
    <source>
        <dbReference type="ARBA" id="ARBA00022989"/>
    </source>
</evidence>
<feature type="transmembrane region" description="Helical" evidence="6">
    <location>
        <begin position="49"/>
        <end position="71"/>
    </location>
</feature>
<evidence type="ECO:0000313" key="9">
    <source>
        <dbReference type="EMBL" id="WAU01531.1"/>
    </source>
</evidence>
<keyword evidence="2" id="KW-1003">Cell membrane</keyword>
<evidence type="ECO:0000256" key="1">
    <source>
        <dbReference type="ARBA" id="ARBA00004651"/>
    </source>
</evidence>
<dbReference type="Pfam" id="PF02687">
    <property type="entry name" value="FtsX"/>
    <property type="match status" value="1"/>
</dbReference>
<keyword evidence="3 6" id="KW-0812">Transmembrane</keyword>
<evidence type="ECO:0000313" key="8">
    <source>
        <dbReference type="EMBL" id="GFE27495.1"/>
    </source>
</evidence>
<gene>
    <name evidence="8" type="ORF">Sliba_79480</name>
    <name evidence="9" type="ORF">STRLI_007902</name>
</gene>
<feature type="domain" description="ABC3 transporter permease C-terminal" evidence="7">
    <location>
        <begin position="25"/>
        <end position="70"/>
    </location>
</feature>
<evidence type="ECO:0000256" key="6">
    <source>
        <dbReference type="SAM" id="Phobius"/>
    </source>
</evidence>
<evidence type="ECO:0000256" key="5">
    <source>
        <dbReference type="ARBA" id="ARBA00023136"/>
    </source>
</evidence>
<accession>A0A640TZI9</accession>
<dbReference type="RefSeq" id="WP_229838231.1">
    <property type="nucleotide sequence ID" value="NZ_BLIP01000003.1"/>
</dbReference>
<dbReference type="EMBL" id="BLIP01000003">
    <property type="protein sequence ID" value="GFE27495.1"/>
    <property type="molecule type" value="Genomic_DNA"/>
</dbReference>
<evidence type="ECO:0000256" key="3">
    <source>
        <dbReference type="ARBA" id="ARBA00022692"/>
    </source>
</evidence>
<organism evidence="8 10">
    <name type="scientific">Streptomyces nigrescens</name>
    <dbReference type="NCBI Taxonomy" id="1920"/>
    <lineage>
        <taxon>Bacteria</taxon>
        <taxon>Bacillati</taxon>
        <taxon>Actinomycetota</taxon>
        <taxon>Actinomycetes</taxon>
        <taxon>Kitasatosporales</taxon>
        <taxon>Streptomycetaceae</taxon>
        <taxon>Streptomyces</taxon>
    </lineage>
</organism>
<proteinExistence type="predicted"/>
<keyword evidence="4 6" id="KW-1133">Transmembrane helix</keyword>
<dbReference type="InterPro" id="IPR003838">
    <property type="entry name" value="ABC3_permease_C"/>
</dbReference>
<comment type="subcellular location">
    <subcellularLocation>
        <location evidence="1">Cell membrane</location>
        <topology evidence="1">Multi-pass membrane protein</topology>
    </subcellularLocation>
</comment>
<name>A0A640TZI9_STRNI</name>
<dbReference type="AlphaFoldDB" id="A0A640TZI9"/>
<dbReference type="GO" id="GO:0005886">
    <property type="term" value="C:plasma membrane"/>
    <property type="evidence" value="ECO:0007669"/>
    <property type="project" value="UniProtKB-SubCell"/>
</dbReference>
<keyword evidence="11" id="KW-1185">Reference proteome</keyword>
<dbReference type="Proteomes" id="UP001210609">
    <property type="component" value="Chromosome"/>
</dbReference>
<dbReference type="Proteomes" id="UP000429552">
    <property type="component" value="Unassembled WGS sequence"/>
</dbReference>
<evidence type="ECO:0000313" key="11">
    <source>
        <dbReference type="Proteomes" id="UP001210609"/>
    </source>
</evidence>
<reference evidence="8 10" key="1">
    <citation type="submission" date="2019-12" db="EMBL/GenBank/DDBJ databases">
        <title>Whole genome shotgun sequence of Streptomyces libani subsp. libani NBRC 13452.</title>
        <authorList>
            <person name="Ichikawa N."/>
            <person name="Kimura A."/>
            <person name="Kitahashi Y."/>
            <person name="Komaki H."/>
            <person name="Tamura T."/>
        </authorList>
    </citation>
    <scope>NUCLEOTIDE SEQUENCE [LARGE SCALE GENOMIC DNA]</scope>
    <source>
        <strain evidence="8 10">NBRC 13452</strain>
    </source>
</reference>
<evidence type="ECO:0000256" key="2">
    <source>
        <dbReference type="ARBA" id="ARBA00022475"/>
    </source>
</evidence>
<evidence type="ECO:0000313" key="10">
    <source>
        <dbReference type="Proteomes" id="UP000429552"/>
    </source>
</evidence>
<protein>
    <submittedName>
        <fullName evidence="9">FtsX-like permease family protein</fullName>
    </submittedName>
</protein>
<sequence length="82" mass="8784">MNTLEFYEHLGHTRTVSSRCASAPREFGMLRAIGLSGRQLREMLTLESVLLALTGAVAGTILGLVYGVLAVRSILAVRPSPS</sequence>
<reference evidence="9 11" key="2">
    <citation type="submission" date="2022-12" db="EMBL/GenBank/DDBJ databases">
        <authorList>
            <person name="Ruckert C."/>
            <person name="Busche T."/>
            <person name="Kalinowski J."/>
            <person name="Wittmann C."/>
        </authorList>
    </citation>
    <scope>NUCLEOTIDE SEQUENCE [LARGE SCALE GENOMIC DNA]</scope>
    <source>
        <strain evidence="9 11">DSM 40555</strain>
    </source>
</reference>
<keyword evidence="5 6" id="KW-0472">Membrane</keyword>